<gene>
    <name evidence="2" type="ORF">C7T94_17800</name>
</gene>
<proteinExistence type="predicted"/>
<dbReference type="Pfam" id="PF09982">
    <property type="entry name" value="LpxR"/>
    <property type="match status" value="1"/>
</dbReference>
<accession>A0A2T3HH12</accession>
<evidence type="ECO:0000313" key="2">
    <source>
        <dbReference type="EMBL" id="PST81727.1"/>
    </source>
</evidence>
<feature type="signal peptide" evidence="1">
    <location>
        <begin position="1"/>
        <end position="22"/>
    </location>
</feature>
<dbReference type="EMBL" id="PYLS01000008">
    <property type="protein sequence ID" value="PST81727.1"/>
    <property type="molecule type" value="Genomic_DNA"/>
</dbReference>
<evidence type="ECO:0000256" key="1">
    <source>
        <dbReference type="SAM" id="SignalP"/>
    </source>
</evidence>
<dbReference type="Proteomes" id="UP000240912">
    <property type="component" value="Unassembled WGS sequence"/>
</dbReference>
<dbReference type="InterPro" id="IPR037107">
    <property type="entry name" value="Put_OMP_sf"/>
</dbReference>
<dbReference type="AlphaFoldDB" id="A0A2T3HH12"/>
<name>A0A2T3HH12_9SPHI</name>
<dbReference type="RefSeq" id="WP_107217207.1">
    <property type="nucleotide sequence ID" value="NZ_KZ686272.1"/>
</dbReference>
<dbReference type="Gene3D" id="2.40.128.140">
    <property type="entry name" value="Outer membrane protein"/>
    <property type="match status" value="1"/>
</dbReference>
<comment type="caution">
    <text evidence="2">The sequence shown here is derived from an EMBL/GenBank/DDBJ whole genome shotgun (WGS) entry which is preliminary data.</text>
</comment>
<keyword evidence="1" id="KW-0732">Signal</keyword>
<evidence type="ECO:0000313" key="3">
    <source>
        <dbReference type="Proteomes" id="UP000240912"/>
    </source>
</evidence>
<feature type="chain" id="PRO_5015679412" evidence="1">
    <location>
        <begin position="23"/>
        <end position="319"/>
    </location>
</feature>
<protein>
    <submittedName>
        <fullName evidence="2">DUF2219 domain-containing protein</fullName>
    </submittedName>
</protein>
<keyword evidence="3" id="KW-1185">Reference proteome</keyword>
<reference evidence="2 3" key="1">
    <citation type="submission" date="2018-03" db="EMBL/GenBank/DDBJ databases">
        <authorList>
            <person name="Keele B.F."/>
        </authorList>
    </citation>
    <scope>NUCLEOTIDE SEQUENCE [LARGE SCALE GENOMIC DNA]</scope>
    <source>
        <strain evidence="2 3">YL28-9</strain>
    </source>
</reference>
<dbReference type="OrthoDB" id="622552at2"/>
<sequence>MKDLRNLLVMLCLVFTAIQAGAQGPFKNEFGFRSDNDAYLFYGQDRYYTNGLYIYYRHAADQQHLRSGLEKRIWEFSAGQGMYNPISGYSPEAGQQDRPFAGYLFAGAALNQLYSNESALKLAVQAGVIGPAALGREAQELLHRIVGFYEIRGWEYQVREDLALNFSASYNRLIFRPAEGDFDLSAEGYANVGTAFSGAGAAAVFRLGRINQFFHSAYLQASASNAPKQKALHASEFFLYVKPQLNLVAYDATIQGGMFNRDSPVTFGAKPFVFVQQLGLNYSSQRFTIDFGLTFKSKEVKSTARPHQYGSVSMYYRFN</sequence>
<dbReference type="InterPro" id="IPR018707">
    <property type="entry name" value="LpxR"/>
</dbReference>
<organism evidence="2 3">
    <name type="scientific">Pedobacter yulinensis</name>
    <dbReference type="NCBI Taxonomy" id="2126353"/>
    <lineage>
        <taxon>Bacteria</taxon>
        <taxon>Pseudomonadati</taxon>
        <taxon>Bacteroidota</taxon>
        <taxon>Sphingobacteriia</taxon>
        <taxon>Sphingobacteriales</taxon>
        <taxon>Sphingobacteriaceae</taxon>
        <taxon>Pedobacter</taxon>
    </lineage>
</organism>